<sequence>MLGNMIELPKDEDTAEKRVEKIFQYMDIVSGIQNIAFSVAGFRLRWHENRDGKLSKEEFLYGSKRDVWIVKALTLDGSS</sequence>
<keyword evidence="2" id="KW-1185">Reference proteome</keyword>
<dbReference type="AlphaFoldDB" id="A0A183J8I4"/>
<evidence type="ECO:0000313" key="3">
    <source>
        <dbReference type="WBParaSite" id="SBAD_0001258701-mRNA-1"/>
    </source>
</evidence>
<dbReference type="EMBL" id="UZAM01017142">
    <property type="protein sequence ID" value="VDP46163.1"/>
    <property type="molecule type" value="Genomic_DNA"/>
</dbReference>
<proteinExistence type="predicted"/>
<dbReference type="Gene3D" id="1.10.238.10">
    <property type="entry name" value="EF-hand"/>
    <property type="match status" value="1"/>
</dbReference>
<reference evidence="3" key="1">
    <citation type="submission" date="2016-06" db="UniProtKB">
        <authorList>
            <consortium name="WormBaseParasite"/>
        </authorList>
    </citation>
    <scope>IDENTIFICATION</scope>
</reference>
<reference evidence="1 2" key="2">
    <citation type="submission" date="2018-11" db="EMBL/GenBank/DDBJ databases">
        <authorList>
            <consortium name="Pathogen Informatics"/>
        </authorList>
    </citation>
    <scope>NUCLEOTIDE SEQUENCE [LARGE SCALE GENOMIC DNA]</scope>
</reference>
<evidence type="ECO:0000313" key="2">
    <source>
        <dbReference type="Proteomes" id="UP000270296"/>
    </source>
</evidence>
<dbReference type="WBParaSite" id="SBAD_0001258701-mRNA-1">
    <property type="protein sequence ID" value="SBAD_0001258701-mRNA-1"/>
    <property type="gene ID" value="SBAD_0001258701"/>
</dbReference>
<gene>
    <name evidence="1" type="ORF">SBAD_LOCUS12182</name>
</gene>
<organism evidence="3">
    <name type="scientific">Soboliphyme baturini</name>
    <dbReference type="NCBI Taxonomy" id="241478"/>
    <lineage>
        <taxon>Eukaryota</taxon>
        <taxon>Metazoa</taxon>
        <taxon>Ecdysozoa</taxon>
        <taxon>Nematoda</taxon>
        <taxon>Enoplea</taxon>
        <taxon>Dorylaimia</taxon>
        <taxon>Dioctophymatida</taxon>
        <taxon>Dioctophymatoidea</taxon>
        <taxon>Soboliphymatidae</taxon>
        <taxon>Soboliphyme</taxon>
    </lineage>
</organism>
<accession>A0A183J8I4</accession>
<dbReference type="OrthoDB" id="191686at2759"/>
<protein>
    <submittedName>
        <fullName evidence="3">EF-hand domain-containing protein</fullName>
    </submittedName>
</protein>
<name>A0A183J8I4_9BILA</name>
<evidence type="ECO:0000313" key="1">
    <source>
        <dbReference type="EMBL" id="VDP46163.1"/>
    </source>
</evidence>
<dbReference type="Proteomes" id="UP000270296">
    <property type="component" value="Unassembled WGS sequence"/>
</dbReference>